<keyword evidence="1" id="KW-0732">Signal</keyword>
<reference evidence="2" key="1">
    <citation type="submission" date="2023-03" db="EMBL/GenBank/DDBJ databases">
        <title>Massive genome expansion in bonnet fungi (Mycena s.s.) driven by repeated elements and novel gene families across ecological guilds.</title>
        <authorList>
            <consortium name="Lawrence Berkeley National Laboratory"/>
            <person name="Harder C.B."/>
            <person name="Miyauchi S."/>
            <person name="Viragh M."/>
            <person name="Kuo A."/>
            <person name="Thoen E."/>
            <person name="Andreopoulos B."/>
            <person name="Lu D."/>
            <person name="Skrede I."/>
            <person name="Drula E."/>
            <person name="Henrissat B."/>
            <person name="Morin E."/>
            <person name="Kohler A."/>
            <person name="Barry K."/>
            <person name="LaButti K."/>
            <person name="Morin E."/>
            <person name="Salamov A."/>
            <person name="Lipzen A."/>
            <person name="Mereny Z."/>
            <person name="Hegedus B."/>
            <person name="Baldrian P."/>
            <person name="Stursova M."/>
            <person name="Weitz H."/>
            <person name="Taylor A."/>
            <person name="Grigoriev I.V."/>
            <person name="Nagy L.G."/>
            <person name="Martin F."/>
            <person name="Kauserud H."/>
        </authorList>
    </citation>
    <scope>NUCLEOTIDE SEQUENCE</scope>
    <source>
        <strain evidence="2">CBHHK182m</strain>
    </source>
</reference>
<organism evidence="2 3">
    <name type="scientific">Mycena metata</name>
    <dbReference type="NCBI Taxonomy" id="1033252"/>
    <lineage>
        <taxon>Eukaryota</taxon>
        <taxon>Fungi</taxon>
        <taxon>Dikarya</taxon>
        <taxon>Basidiomycota</taxon>
        <taxon>Agaricomycotina</taxon>
        <taxon>Agaricomycetes</taxon>
        <taxon>Agaricomycetidae</taxon>
        <taxon>Agaricales</taxon>
        <taxon>Marasmiineae</taxon>
        <taxon>Mycenaceae</taxon>
        <taxon>Mycena</taxon>
    </lineage>
</organism>
<gene>
    <name evidence="2" type="ORF">B0H16DRAFT_1510320</name>
</gene>
<accession>A0AAD7JZU1</accession>
<proteinExistence type="predicted"/>
<protein>
    <submittedName>
        <fullName evidence="2">Uncharacterized protein</fullName>
    </submittedName>
</protein>
<feature type="chain" id="PRO_5042102238" evidence="1">
    <location>
        <begin position="24"/>
        <end position="95"/>
    </location>
</feature>
<dbReference type="PANTHER" id="PTHR36914:SF1">
    <property type="entry name" value="TNFR-CYS DOMAIN-CONTAINING PROTEIN"/>
    <property type="match status" value="1"/>
</dbReference>
<sequence>MYTKFTSLTVLLSVLFTSQAVSAAPQAIDCSHLFCPAKHCPPGKTAEVLPGACCPTCVKCSGICPDYILNCPPGTVFGILPGECCPSACIPVSTY</sequence>
<evidence type="ECO:0000256" key="1">
    <source>
        <dbReference type="SAM" id="SignalP"/>
    </source>
</evidence>
<dbReference type="EMBL" id="JARKIB010000012">
    <property type="protein sequence ID" value="KAJ7773887.1"/>
    <property type="molecule type" value="Genomic_DNA"/>
</dbReference>
<comment type="caution">
    <text evidence="2">The sequence shown here is derived from an EMBL/GenBank/DDBJ whole genome shotgun (WGS) entry which is preliminary data.</text>
</comment>
<dbReference type="AlphaFoldDB" id="A0AAD7JZU1"/>
<evidence type="ECO:0000313" key="3">
    <source>
        <dbReference type="Proteomes" id="UP001215598"/>
    </source>
</evidence>
<keyword evidence="3" id="KW-1185">Reference proteome</keyword>
<dbReference type="PANTHER" id="PTHR36914">
    <property type="entry name" value="TRANSMEMBRANE PROTEIN-RELATED"/>
    <property type="match status" value="1"/>
</dbReference>
<evidence type="ECO:0000313" key="2">
    <source>
        <dbReference type="EMBL" id="KAJ7773887.1"/>
    </source>
</evidence>
<name>A0AAD7JZU1_9AGAR</name>
<dbReference type="Proteomes" id="UP001215598">
    <property type="component" value="Unassembled WGS sequence"/>
</dbReference>
<feature type="signal peptide" evidence="1">
    <location>
        <begin position="1"/>
        <end position="23"/>
    </location>
</feature>